<comment type="similarity">
    <text evidence="5">Belongs to the metallo-beta-lactamase superfamily. Type III sulfatase family.</text>
</comment>
<evidence type="ECO:0000256" key="9">
    <source>
        <dbReference type="SAM" id="SignalP"/>
    </source>
</evidence>
<dbReference type="Pfam" id="PF00753">
    <property type="entry name" value="Lactamase_B"/>
    <property type="match status" value="1"/>
</dbReference>
<dbReference type="InterPro" id="IPR038536">
    <property type="entry name" value="Alkyl/aryl-sulf_dimr_sf"/>
</dbReference>
<dbReference type="Pfam" id="PF14863">
    <property type="entry name" value="Alkyl_sulf_dimr"/>
    <property type="match status" value="1"/>
</dbReference>
<dbReference type="InterPro" id="IPR044097">
    <property type="entry name" value="Bds1/SdsA1_MBL-fold"/>
</dbReference>
<dbReference type="InterPro" id="IPR029228">
    <property type="entry name" value="Alkyl_sulf_dimr"/>
</dbReference>
<evidence type="ECO:0000256" key="4">
    <source>
        <dbReference type="ARBA" id="ARBA00022833"/>
    </source>
</evidence>
<dbReference type="SUPFAM" id="SSF56281">
    <property type="entry name" value="Metallo-hydrolase/oxidoreductase"/>
    <property type="match status" value="1"/>
</dbReference>
<feature type="chain" id="PRO_5022771491" description="Linear primary-alkylsulfatase" evidence="9">
    <location>
        <begin position="31"/>
        <end position="678"/>
    </location>
</feature>
<dbReference type="InterPro" id="IPR036527">
    <property type="entry name" value="SCP2_sterol-bd_dom_sf"/>
</dbReference>
<dbReference type="FunFam" id="3.60.15.30:FF:000001">
    <property type="entry name" value="Alkyl/aryl-sulfatase BDS1"/>
    <property type="match status" value="1"/>
</dbReference>
<evidence type="ECO:0000256" key="2">
    <source>
        <dbReference type="ARBA" id="ARBA00022723"/>
    </source>
</evidence>
<comment type="cofactor">
    <cofactor evidence="1">
        <name>Zn(2+)</name>
        <dbReference type="ChEBI" id="CHEBI:29105"/>
    </cofactor>
</comment>
<dbReference type="CDD" id="cd07710">
    <property type="entry name" value="arylsulfatase_Sdsa1-like_MBL-fold"/>
    <property type="match status" value="1"/>
</dbReference>
<evidence type="ECO:0000256" key="8">
    <source>
        <dbReference type="ARBA" id="ARBA00075789"/>
    </source>
</evidence>
<dbReference type="GO" id="GO:0046872">
    <property type="term" value="F:metal ion binding"/>
    <property type="evidence" value="ECO:0007669"/>
    <property type="project" value="UniProtKB-KW"/>
</dbReference>
<proteinExistence type="inferred from homology"/>
<dbReference type="RefSeq" id="WP_149284769.1">
    <property type="nucleotide sequence ID" value="NZ_CP038437.2"/>
</dbReference>
<dbReference type="InterPro" id="IPR052195">
    <property type="entry name" value="Bact_Alkyl/Aryl-Sulfatase"/>
</dbReference>
<evidence type="ECO:0000256" key="5">
    <source>
        <dbReference type="ARBA" id="ARBA00033751"/>
    </source>
</evidence>
<evidence type="ECO:0000256" key="3">
    <source>
        <dbReference type="ARBA" id="ARBA00022801"/>
    </source>
</evidence>
<dbReference type="GO" id="GO:0046983">
    <property type="term" value="F:protein dimerization activity"/>
    <property type="evidence" value="ECO:0007669"/>
    <property type="project" value="InterPro"/>
</dbReference>
<dbReference type="PANTHER" id="PTHR43223">
    <property type="entry name" value="ALKYL/ARYL-SULFATASE"/>
    <property type="match status" value="1"/>
</dbReference>
<dbReference type="GO" id="GO:0018909">
    <property type="term" value="P:dodecyl sulfate metabolic process"/>
    <property type="evidence" value="ECO:0007669"/>
    <property type="project" value="InterPro"/>
</dbReference>
<dbReference type="EMBL" id="CP038437">
    <property type="protein sequence ID" value="QEM81758.1"/>
    <property type="molecule type" value="Genomic_DNA"/>
</dbReference>
<accession>A0A5C1NH15</accession>
<evidence type="ECO:0000313" key="11">
    <source>
        <dbReference type="EMBL" id="QEM81758.1"/>
    </source>
</evidence>
<keyword evidence="4" id="KW-0862">Zinc</keyword>
<dbReference type="OrthoDB" id="9815874at2"/>
<dbReference type="SUPFAM" id="SSF55718">
    <property type="entry name" value="SCP-like"/>
    <property type="match status" value="1"/>
</dbReference>
<dbReference type="Gene3D" id="1.25.40.880">
    <property type="entry name" value="Alkyl sulfatase, dimerisation domain"/>
    <property type="match status" value="1"/>
</dbReference>
<reference evidence="11" key="1">
    <citation type="submission" date="2021-02" db="EMBL/GenBank/DDBJ databases">
        <title>Strain Y2R2, a novel species of the genus Halomonas.</title>
        <authorList>
            <person name="Huang H."/>
        </authorList>
    </citation>
    <scope>NUCLEOTIDE SEQUENCE</scope>
    <source>
        <strain evidence="11">Y2R2</strain>
    </source>
</reference>
<dbReference type="EC" id="3.1.6.21" evidence="6"/>
<dbReference type="GO" id="GO:0018741">
    <property type="term" value="F:linear primary-alkylsulfatase activity"/>
    <property type="evidence" value="ECO:0007669"/>
    <property type="project" value="UniProtKB-EC"/>
</dbReference>
<keyword evidence="2" id="KW-0479">Metal-binding</keyword>
<feature type="domain" description="Metallo-beta-lactamase" evidence="10">
    <location>
        <begin position="137"/>
        <end position="359"/>
    </location>
</feature>
<dbReference type="Pfam" id="PF14864">
    <property type="entry name" value="Alkyl_sulf_C"/>
    <property type="match status" value="1"/>
</dbReference>
<organism evidence="11 12">
    <name type="scientific">Halomonas binhaiensis</name>
    <dbReference type="NCBI Taxonomy" id="2562282"/>
    <lineage>
        <taxon>Bacteria</taxon>
        <taxon>Pseudomonadati</taxon>
        <taxon>Pseudomonadota</taxon>
        <taxon>Gammaproteobacteria</taxon>
        <taxon>Oceanospirillales</taxon>
        <taxon>Halomonadaceae</taxon>
        <taxon>Halomonas</taxon>
    </lineage>
</organism>
<name>A0A5C1NH15_9GAMM</name>
<dbReference type="KEGG" id="hbh:E4T21_09490"/>
<dbReference type="Gene3D" id="3.60.15.30">
    <property type="entry name" value="Metallo-beta-lactamase domain"/>
    <property type="match status" value="1"/>
</dbReference>
<dbReference type="PANTHER" id="PTHR43223:SF1">
    <property type="entry name" value="ALKYL_ARYL-SULFATASE BDS1"/>
    <property type="match status" value="1"/>
</dbReference>
<dbReference type="InterPro" id="IPR036866">
    <property type="entry name" value="RibonucZ/Hydroxyglut_hydro"/>
</dbReference>
<evidence type="ECO:0000313" key="12">
    <source>
        <dbReference type="Proteomes" id="UP000324285"/>
    </source>
</evidence>
<dbReference type="InterPro" id="IPR001279">
    <property type="entry name" value="Metallo-B-lactamas"/>
</dbReference>
<dbReference type="SMART" id="SM00849">
    <property type="entry name" value="Lactamase_B"/>
    <property type="match status" value="1"/>
</dbReference>
<dbReference type="Proteomes" id="UP000324285">
    <property type="component" value="Chromosome"/>
</dbReference>
<keyword evidence="9" id="KW-0732">Signal</keyword>
<protein>
    <recommendedName>
        <fullName evidence="7">Linear primary-alkylsulfatase</fullName>
        <ecNumber evidence="6">3.1.6.21</ecNumber>
    </recommendedName>
    <alternativeName>
        <fullName evidence="8">Type III linear primary-alkylsulfatase</fullName>
    </alternativeName>
</protein>
<keyword evidence="3" id="KW-0378">Hydrolase</keyword>
<evidence type="ECO:0000259" key="10">
    <source>
        <dbReference type="SMART" id="SM00849"/>
    </source>
</evidence>
<gene>
    <name evidence="11" type="ORF">E4T21_09490</name>
</gene>
<dbReference type="FunFam" id="1.25.40.880:FF:000001">
    <property type="entry name" value="SDS hydrolase SdsA1"/>
    <property type="match status" value="1"/>
</dbReference>
<sequence length="678" mass="74753">MTRLPFAALPFTASLLAAAIALGSSSLCWAEHNEAITPKPATAATQAANAAVLKELDFADRSDFENAQRGLIKATPDLVVKDADGRVVWDVSVYQEFLQGDAPDTVNPSLWRLAQLNNTPGLYEVTDGIYQVRGFDLATMTVVRGDTGWIVIDPLTTAEPSKAAMELVNSELGERPVTAIIYTHSHADHFAGVRGVVSREQVAAGDVRVIGPEHMTEHVASESVLLGNVMSRRSQYMFGFGLPRNAQQQVDAGLGKGVSNGTFTFIEPTEEIAETGQTLTVDGVDIEFLMAPGTEADAEMVFYFPEQRALLAAEILNASLHNILTPRGAKIRDALVWSRALDEVLQHFGDRTDVVLTSHYWPRWGQEEVRDYIEKQRDMLKYLHDQTLRLANLGYKRDEIAEAIEIPDSLANEWFNRGYYGTIEHNVKGIYQRYLGFWSGNPATLDPLPEQTAGERYVDAMGGAEAVMKMGQTAFDEGDYRWGAMLMNHLVMAQPDNQSARELQADIFEQLGYQAESAPWRNIYLTGARELRNGFDPASVVTTASPDILAVLPIEQIFDLLAVRLNGPKADGLELDIDWHFTGDEPQEFRMSLDNSVLRYRNGIDEGAEEPDLSLTLSRDVLNRVLLQQTSLGAEIEAGNVTTEGDVQILGQLFSLLDNFNPTFPIATSAVPAEENDG</sequence>
<dbReference type="AlphaFoldDB" id="A0A5C1NH15"/>
<keyword evidence="12" id="KW-1185">Reference proteome</keyword>
<evidence type="ECO:0000256" key="6">
    <source>
        <dbReference type="ARBA" id="ARBA00066568"/>
    </source>
</evidence>
<evidence type="ECO:0000256" key="7">
    <source>
        <dbReference type="ARBA" id="ARBA00068034"/>
    </source>
</evidence>
<dbReference type="Gene3D" id="3.30.1050.10">
    <property type="entry name" value="SCP2 sterol-binding domain"/>
    <property type="match status" value="1"/>
</dbReference>
<dbReference type="InterPro" id="IPR029229">
    <property type="entry name" value="Alkyl_sulf_C"/>
</dbReference>
<feature type="signal peptide" evidence="9">
    <location>
        <begin position="1"/>
        <end position="30"/>
    </location>
</feature>
<evidence type="ECO:0000256" key="1">
    <source>
        <dbReference type="ARBA" id="ARBA00001947"/>
    </source>
</evidence>